<dbReference type="Proteomes" id="UP001595696">
    <property type="component" value="Unassembled WGS sequence"/>
</dbReference>
<dbReference type="Gene3D" id="3.40.50.720">
    <property type="entry name" value="NAD(P)-binding Rossmann-like Domain"/>
    <property type="match status" value="1"/>
</dbReference>
<evidence type="ECO:0000313" key="3">
    <source>
        <dbReference type="EMBL" id="MFC3965296.1"/>
    </source>
</evidence>
<reference evidence="4" key="1">
    <citation type="journal article" date="2019" name="Int. J. Syst. Evol. Microbiol.">
        <title>The Global Catalogue of Microorganisms (GCM) 10K type strain sequencing project: providing services to taxonomists for standard genome sequencing and annotation.</title>
        <authorList>
            <consortium name="The Broad Institute Genomics Platform"/>
            <consortium name="The Broad Institute Genome Sequencing Center for Infectious Disease"/>
            <person name="Wu L."/>
            <person name="Ma J."/>
        </authorList>
    </citation>
    <scope>NUCLEOTIDE SEQUENCE [LARGE SCALE GENOMIC DNA]</scope>
    <source>
        <strain evidence="4">CGMCC 4.7330</strain>
    </source>
</reference>
<dbReference type="Pfam" id="PF13561">
    <property type="entry name" value="adh_short_C2"/>
    <property type="match status" value="1"/>
</dbReference>
<evidence type="ECO:0000256" key="2">
    <source>
        <dbReference type="ARBA" id="ARBA00023002"/>
    </source>
</evidence>
<comment type="caution">
    <text evidence="3">The sequence shown here is derived from an EMBL/GenBank/DDBJ whole genome shotgun (WGS) entry which is preliminary data.</text>
</comment>
<evidence type="ECO:0000256" key="1">
    <source>
        <dbReference type="ARBA" id="ARBA00006484"/>
    </source>
</evidence>
<comment type="similarity">
    <text evidence="1">Belongs to the short-chain dehydrogenases/reductases (SDR) family.</text>
</comment>
<dbReference type="CDD" id="cd05233">
    <property type="entry name" value="SDR_c"/>
    <property type="match status" value="1"/>
</dbReference>
<dbReference type="InterPro" id="IPR036291">
    <property type="entry name" value="NAD(P)-bd_dom_sf"/>
</dbReference>
<accession>A0ABV8DYW5</accession>
<sequence>MSLSGKVALVTGATSGIGRATAELLAERGAHVVVSGRDAERGAEAVRQIRDAGGVADFAGAELSGAADARALVRAAEELLGPVDILVNNAAIAVFGATASIAEDDFDACYAINVKVPFFLVGAVAPGMAARGGGVIVNVSTMVASFGTAGSAVYASSKAALELLTKSWAAEFGPHKVRVNAVAPGPTRTEGTTGQYGAERLAALGAQAPARRVAEAREIAETIGFLVGDQAGFVHGAILPADGGRTAV</sequence>
<dbReference type="GO" id="GO:0016491">
    <property type="term" value="F:oxidoreductase activity"/>
    <property type="evidence" value="ECO:0007669"/>
    <property type="project" value="UniProtKB-KW"/>
</dbReference>
<keyword evidence="4" id="KW-1185">Reference proteome</keyword>
<dbReference type="InterPro" id="IPR002347">
    <property type="entry name" value="SDR_fam"/>
</dbReference>
<organism evidence="3 4">
    <name type="scientific">Nocardia jiangsuensis</name>
    <dbReference type="NCBI Taxonomy" id="1691563"/>
    <lineage>
        <taxon>Bacteria</taxon>
        <taxon>Bacillati</taxon>
        <taxon>Actinomycetota</taxon>
        <taxon>Actinomycetes</taxon>
        <taxon>Mycobacteriales</taxon>
        <taxon>Nocardiaceae</taxon>
        <taxon>Nocardia</taxon>
    </lineage>
</organism>
<dbReference type="PANTHER" id="PTHR43639:SF1">
    <property type="entry name" value="SHORT-CHAIN DEHYDROGENASE_REDUCTASE FAMILY PROTEIN"/>
    <property type="match status" value="1"/>
</dbReference>
<gene>
    <name evidence="3" type="ORF">ACFO0B_25185</name>
</gene>
<dbReference type="EMBL" id="JBHSAX010000019">
    <property type="protein sequence ID" value="MFC3965296.1"/>
    <property type="molecule type" value="Genomic_DNA"/>
</dbReference>
<keyword evidence="2 3" id="KW-0560">Oxidoreductase</keyword>
<dbReference type="PANTHER" id="PTHR43639">
    <property type="entry name" value="OXIDOREDUCTASE, SHORT-CHAIN DEHYDROGENASE/REDUCTASE FAMILY (AFU_ORTHOLOGUE AFUA_5G02870)"/>
    <property type="match status" value="1"/>
</dbReference>
<proteinExistence type="inferred from homology"/>
<dbReference type="PRINTS" id="PR00080">
    <property type="entry name" value="SDRFAMILY"/>
</dbReference>
<dbReference type="PRINTS" id="PR00081">
    <property type="entry name" value="GDHRDH"/>
</dbReference>
<protein>
    <submittedName>
        <fullName evidence="3">SDR family NAD(P)-dependent oxidoreductase</fullName>
        <ecNumber evidence="3">1.1.1.-</ecNumber>
    </submittedName>
</protein>
<name>A0ABV8DYW5_9NOCA</name>
<dbReference type="SUPFAM" id="SSF51735">
    <property type="entry name" value="NAD(P)-binding Rossmann-fold domains"/>
    <property type="match status" value="1"/>
</dbReference>
<dbReference type="EC" id="1.1.1.-" evidence="3"/>
<evidence type="ECO:0000313" key="4">
    <source>
        <dbReference type="Proteomes" id="UP001595696"/>
    </source>
</evidence>
<dbReference type="RefSeq" id="WP_378615043.1">
    <property type="nucleotide sequence ID" value="NZ_JBHSAX010000019.1"/>
</dbReference>